<evidence type="ECO:0000256" key="3">
    <source>
        <dbReference type="PROSITE-ProRule" id="PRU00221"/>
    </source>
</evidence>
<feature type="repeat" description="WD" evidence="3">
    <location>
        <begin position="2"/>
        <end position="53"/>
    </location>
</feature>
<sequence length="312" mass="35298">MFDGHSDIVSCVKFSSYHRYYRNNDVQRLSVCSSSYDKTIRFWDFTTGKAFIVLSGHTDYVHGIEFSPFNNGRYVCSASSDKTIRLWDVETSKSLHVFNGHKSGVLCVDISQLQSSNRKHNNNNNNNNNNKMNNIGVIGGNGYTICSGSFDKTIRLWDLESAKQCSIFKGHEDAVYCAIFMRTDAGGTMLCSGSSDKTIRVWDIRSKKYIRVFRGHTNYVTCVACPSSQSGDMSVICSSSDDNTIRFWDIRANKELHAFKGSDHQADGIKCIQFLPSEDRLNHTTKSKLSHSDYHDYSLFYGSNKGPIYMWG</sequence>
<dbReference type="InterPro" id="IPR050349">
    <property type="entry name" value="WD_LIS1/nudF_dynein_reg"/>
</dbReference>
<evidence type="ECO:0000313" key="4">
    <source>
        <dbReference type="EMBL" id="ETO10403.1"/>
    </source>
</evidence>
<organism evidence="4 5">
    <name type="scientific">Reticulomyxa filosa</name>
    <dbReference type="NCBI Taxonomy" id="46433"/>
    <lineage>
        <taxon>Eukaryota</taxon>
        <taxon>Sar</taxon>
        <taxon>Rhizaria</taxon>
        <taxon>Retaria</taxon>
        <taxon>Foraminifera</taxon>
        <taxon>Monothalamids</taxon>
        <taxon>Reticulomyxidae</taxon>
        <taxon>Reticulomyxa</taxon>
    </lineage>
</organism>
<dbReference type="PROSITE" id="PS50082">
    <property type="entry name" value="WD_REPEATS_2"/>
    <property type="match status" value="5"/>
</dbReference>
<dbReference type="EMBL" id="ASPP01023490">
    <property type="protein sequence ID" value="ETO10403.1"/>
    <property type="molecule type" value="Genomic_DNA"/>
</dbReference>
<keyword evidence="2" id="KW-0677">Repeat</keyword>
<dbReference type="Proteomes" id="UP000023152">
    <property type="component" value="Unassembled WGS sequence"/>
</dbReference>
<dbReference type="InterPro" id="IPR036322">
    <property type="entry name" value="WD40_repeat_dom_sf"/>
</dbReference>
<feature type="repeat" description="WD" evidence="3">
    <location>
        <begin position="54"/>
        <end position="97"/>
    </location>
</feature>
<dbReference type="InterPro" id="IPR015943">
    <property type="entry name" value="WD40/YVTN_repeat-like_dom_sf"/>
</dbReference>
<accession>X6M8U6</accession>
<comment type="caution">
    <text evidence="4">The sequence shown here is derived from an EMBL/GenBank/DDBJ whole genome shotgun (WGS) entry which is preliminary data.</text>
</comment>
<dbReference type="AlphaFoldDB" id="X6M8U6"/>
<protein>
    <submittedName>
        <fullName evidence="4">WD-40 repeat-containing protein</fullName>
    </submittedName>
</protein>
<feature type="repeat" description="WD" evidence="3">
    <location>
        <begin position="213"/>
        <end position="258"/>
    </location>
</feature>
<dbReference type="InterPro" id="IPR019775">
    <property type="entry name" value="WD40_repeat_CS"/>
</dbReference>
<feature type="repeat" description="WD" evidence="3">
    <location>
        <begin position="141"/>
        <end position="167"/>
    </location>
</feature>
<dbReference type="PROSITE" id="PS50294">
    <property type="entry name" value="WD_REPEATS_REGION"/>
    <property type="match status" value="3"/>
</dbReference>
<dbReference type="PROSITE" id="PS00678">
    <property type="entry name" value="WD_REPEATS_1"/>
    <property type="match status" value="5"/>
</dbReference>
<keyword evidence="1 3" id="KW-0853">WD repeat</keyword>
<evidence type="ECO:0000256" key="1">
    <source>
        <dbReference type="ARBA" id="ARBA00022574"/>
    </source>
</evidence>
<dbReference type="Gene3D" id="2.130.10.10">
    <property type="entry name" value="YVTN repeat-like/Quinoprotein amine dehydrogenase"/>
    <property type="match status" value="2"/>
</dbReference>
<dbReference type="Pfam" id="PF00400">
    <property type="entry name" value="WD40"/>
    <property type="match status" value="6"/>
</dbReference>
<dbReference type="InterPro" id="IPR001680">
    <property type="entry name" value="WD40_rpt"/>
</dbReference>
<feature type="repeat" description="WD" evidence="3">
    <location>
        <begin position="168"/>
        <end position="212"/>
    </location>
</feature>
<dbReference type="InterPro" id="IPR020472">
    <property type="entry name" value="WD40_PAC1"/>
</dbReference>
<dbReference type="PRINTS" id="PR00320">
    <property type="entry name" value="GPROTEINBRPT"/>
</dbReference>
<evidence type="ECO:0000256" key="2">
    <source>
        <dbReference type="ARBA" id="ARBA00022737"/>
    </source>
</evidence>
<proteinExistence type="predicted"/>
<evidence type="ECO:0000313" key="5">
    <source>
        <dbReference type="Proteomes" id="UP000023152"/>
    </source>
</evidence>
<name>X6M8U6_RETFI</name>
<reference evidence="4 5" key="1">
    <citation type="journal article" date="2013" name="Curr. Biol.">
        <title>The Genome of the Foraminiferan Reticulomyxa filosa.</title>
        <authorList>
            <person name="Glockner G."/>
            <person name="Hulsmann N."/>
            <person name="Schleicher M."/>
            <person name="Noegel A.A."/>
            <person name="Eichinger L."/>
            <person name="Gallinger C."/>
            <person name="Pawlowski J."/>
            <person name="Sierra R."/>
            <person name="Euteneuer U."/>
            <person name="Pillet L."/>
            <person name="Moustafa A."/>
            <person name="Platzer M."/>
            <person name="Groth M."/>
            <person name="Szafranski K."/>
            <person name="Schliwa M."/>
        </authorList>
    </citation>
    <scope>NUCLEOTIDE SEQUENCE [LARGE SCALE GENOMIC DNA]</scope>
</reference>
<dbReference type="SMART" id="SM00320">
    <property type="entry name" value="WD40"/>
    <property type="match status" value="6"/>
</dbReference>
<dbReference type="SUPFAM" id="SSF50978">
    <property type="entry name" value="WD40 repeat-like"/>
    <property type="match status" value="1"/>
</dbReference>
<dbReference type="OrthoDB" id="674604at2759"/>
<gene>
    <name evidence="4" type="ORF">RFI_26973</name>
</gene>
<dbReference type="PANTHER" id="PTHR44129">
    <property type="entry name" value="WD REPEAT-CONTAINING PROTEIN POP1"/>
    <property type="match status" value="1"/>
</dbReference>
<keyword evidence="5" id="KW-1185">Reference proteome</keyword>
<dbReference type="CDD" id="cd00200">
    <property type="entry name" value="WD40"/>
    <property type="match status" value="1"/>
</dbReference>